<dbReference type="GO" id="GO:0016887">
    <property type="term" value="F:ATP hydrolysis activity"/>
    <property type="evidence" value="ECO:0007669"/>
    <property type="project" value="InterPro"/>
</dbReference>
<dbReference type="InterPro" id="IPR039421">
    <property type="entry name" value="Type_1_exporter"/>
</dbReference>
<gene>
    <name evidence="2" type="ORF">N7449_005641</name>
</gene>
<dbReference type="SUPFAM" id="SSF52540">
    <property type="entry name" value="P-loop containing nucleoside triphosphate hydrolases"/>
    <property type="match status" value="1"/>
</dbReference>
<comment type="caution">
    <text evidence="2">The sequence shown here is derived from an EMBL/GenBank/DDBJ whole genome shotgun (WGS) entry which is preliminary data.</text>
</comment>
<dbReference type="GO" id="GO:0042626">
    <property type="term" value="F:ATPase-coupled transmembrane transporter activity"/>
    <property type="evidence" value="ECO:0007669"/>
    <property type="project" value="TreeGrafter"/>
</dbReference>
<accession>A0A9W9MLN7</accession>
<name>A0A9W9MLN7_9EURO</name>
<evidence type="ECO:0000313" key="3">
    <source>
        <dbReference type="Proteomes" id="UP001150942"/>
    </source>
</evidence>
<dbReference type="PANTHER" id="PTHR24221:SF503">
    <property type="entry name" value="MITOCHONDRIAL POTASSIUM CHANNEL ATP-BINDING SUBUNIT"/>
    <property type="match status" value="1"/>
</dbReference>
<feature type="domain" description="ABC transporter" evidence="1">
    <location>
        <begin position="14"/>
        <end position="106"/>
    </location>
</feature>
<dbReference type="OrthoDB" id="6500128at2759"/>
<dbReference type="Proteomes" id="UP001150942">
    <property type="component" value="Unassembled WGS sequence"/>
</dbReference>
<reference evidence="2" key="1">
    <citation type="submission" date="2022-11" db="EMBL/GenBank/DDBJ databases">
        <authorList>
            <person name="Petersen C."/>
        </authorList>
    </citation>
    <scope>NUCLEOTIDE SEQUENCE</scope>
    <source>
        <strain evidence="2">IBT 20477</strain>
    </source>
</reference>
<evidence type="ECO:0000259" key="1">
    <source>
        <dbReference type="Pfam" id="PF00005"/>
    </source>
</evidence>
<proteinExistence type="predicted"/>
<dbReference type="PANTHER" id="PTHR24221">
    <property type="entry name" value="ATP-BINDING CASSETTE SUB-FAMILY B"/>
    <property type="match status" value="1"/>
</dbReference>
<reference evidence="2" key="2">
    <citation type="journal article" date="2023" name="IMA Fungus">
        <title>Comparative genomic study of the Penicillium genus elucidates a diverse pangenome and 15 lateral gene transfer events.</title>
        <authorList>
            <person name="Petersen C."/>
            <person name="Sorensen T."/>
            <person name="Nielsen M.R."/>
            <person name="Sondergaard T.E."/>
            <person name="Sorensen J.L."/>
            <person name="Fitzpatrick D.A."/>
            <person name="Frisvad J.C."/>
            <person name="Nielsen K.L."/>
        </authorList>
    </citation>
    <scope>NUCLEOTIDE SEQUENCE</scope>
    <source>
        <strain evidence="2">IBT 20477</strain>
    </source>
</reference>
<dbReference type="GO" id="GO:0005524">
    <property type="term" value="F:ATP binding"/>
    <property type="evidence" value="ECO:0007669"/>
    <property type="project" value="InterPro"/>
</dbReference>
<evidence type="ECO:0000313" key="2">
    <source>
        <dbReference type="EMBL" id="KAJ5203562.1"/>
    </source>
</evidence>
<dbReference type="InterPro" id="IPR003439">
    <property type="entry name" value="ABC_transporter-like_ATP-bd"/>
</dbReference>
<organism evidence="2 3">
    <name type="scientific">Penicillium cf. viridicatum</name>
    <dbReference type="NCBI Taxonomy" id="2972119"/>
    <lineage>
        <taxon>Eukaryota</taxon>
        <taxon>Fungi</taxon>
        <taxon>Dikarya</taxon>
        <taxon>Ascomycota</taxon>
        <taxon>Pezizomycotina</taxon>
        <taxon>Eurotiomycetes</taxon>
        <taxon>Eurotiomycetidae</taxon>
        <taxon>Eurotiales</taxon>
        <taxon>Aspergillaceae</taxon>
        <taxon>Penicillium</taxon>
    </lineage>
</organism>
<dbReference type="EMBL" id="JAPQKQ010000003">
    <property type="protein sequence ID" value="KAJ5203562.1"/>
    <property type="molecule type" value="Genomic_DNA"/>
</dbReference>
<sequence length="132" mass="14784">MSDTYPSRPDIVVLDSLSLDIEPGKTTAIVGSSGSGKSTIIELLERFYDPVAGNILLDGHKLSELRPNWLRQQISLVQQSPTLFTTIFENIRYGWLAHPMRMHPRKISNIVYDATRVANAHNFIIQLPSPIA</sequence>
<dbReference type="Pfam" id="PF00005">
    <property type="entry name" value="ABC_tran"/>
    <property type="match status" value="1"/>
</dbReference>
<protein>
    <recommendedName>
        <fullName evidence="1">ABC transporter domain-containing protein</fullName>
    </recommendedName>
</protein>
<dbReference type="AlphaFoldDB" id="A0A9W9MLN7"/>
<keyword evidence="3" id="KW-1185">Reference proteome</keyword>
<dbReference type="InterPro" id="IPR027417">
    <property type="entry name" value="P-loop_NTPase"/>
</dbReference>
<dbReference type="GO" id="GO:0016020">
    <property type="term" value="C:membrane"/>
    <property type="evidence" value="ECO:0007669"/>
    <property type="project" value="TreeGrafter"/>
</dbReference>
<dbReference type="Gene3D" id="3.40.50.300">
    <property type="entry name" value="P-loop containing nucleotide triphosphate hydrolases"/>
    <property type="match status" value="1"/>
</dbReference>